<gene>
    <name evidence="2" type="ORF">A7sIIA15_00380</name>
</gene>
<organism evidence="2 3">
    <name type="scientific">Candidatus Planktophila vernalis</name>
    <dbReference type="NCBI Taxonomy" id="1884907"/>
    <lineage>
        <taxon>Bacteria</taxon>
        <taxon>Bacillati</taxon>
        <taxon>Actinomycetota</taxon>
        <taxon>Actinomycetes</taxon>
        <taxon>Candidatus Nanopelagicales</taxon>
        <taxon>Candidatus Nanopelagicaceae</taxon>
        <taxon>Candidatus Planktophila</taxon>
    </lineage>
</organism>
<evidence type="ECO:0000313" key="3">
    <source>
        <dbReference type="Proteomes" id="UP000217186"/>
    </source>
</evidence>
<keyword evidence="3" id="KW-1185">Reference proteome</keyword>
<accession>A0A249KRN1</accession>
<dbReference type="Proteomes" id="UP000217186">
    <property type="component" value="Chromosome"/>
</dbReference>
<dbReference type="Pfam" id="PF26312">
    <property type="entry name" value="DUF8083"/>
    <property type="match status" value="1"/>
</dbReference>
<dbReference type="OrthoDB" id="4961314at2"/>
<sequence length="271" mass="30274">MRPTPYVASLRVYEPLSAFEPADRLRWQSIDISEQSYVNEEAFALHRTVVPEPPAGRPDGVHILDIEGERYVAPWSTATRCWAALDNFKDSLPSSVVPYFVSPAMEDVITAGVDLLDDKVPHILNETWVIPPRWFLLFMPEERTRGENKDGLFTIARATIANAKARAEVAHTTVVNAFGEGPVEQDLENLLAWLEMFHPKSYVELDYGGLAQYLNKALRDNNEDGLLSDTSIEDVLQSLSGLAAADGSLAGQGYERLMSRWRRVQALESAN</sequence>
<dbReference type="AlphaFoldDB" id="A0A249KRN1"/>
<proteinExistence type="predicted"/>
<dbReference type="RefSeq" id="WP_095685300.1">
    <property type="nucleotide sequence ID" value="NZ_CP016776.1"/>
</dbReference>
<dbReference type="InterPro" id="IPR058396">
    <property type="entry name" value="DUF8083"/>
</dbReference>
<evidence type="ECO:0000313" key="2">
    <source>
        <dbReference type="EMBL" id="ASY19375.1"/>
    </source>
</evidence>
<name>A0A249KRN1_9ACTN</name>
<dbReference type="EMBL" id="CP016776">
    <property type="protein sequence ID" value="ASY19375.1"/>
    <property type="molecule type" value="Genomic_DNA"/>
</dbReference>
<evidence type="ECO:0000259" key="1">
    <source>
        <dbReference type="Pfam" id="PF26312"/>
    </source>
</evidence>
<dbReference type="KEGG" id="pvn:A7sIIA15_00380"/>
<protein>
    <recommendedName>
        <fullName evidence="1">DUF8083 domain-containing protein</fullName>
    </recommendedName>
</protein>
<feature type="domain" description="DUF8083" evidence="1">
    <location>
        <begin position="6"/>
        <end position="268"/>
    </location>
</feature>
<reference evidence="2 3" key="1">
    <citation type="submission" date="2016-07" db="EMBL/GenBank/DDBJ databases">
        <title>High microdiversification within the ubiquitous acI lineage of Actinobacteria.</title>
        <authorList>
            <person name="Neuenschwander S.M."/>
            <person name="Salcher M."/>
            <person name="Ghai R."/>
            <person name="Pernthaler J."/>
        </authorList>
    </citation>
    <scope>NUCLEOTIDE SEQUENCE [LARGE SCALE GENOMIC DNA]</scope>
    <source>
        <strain evidence="2">MMS-IIA-15</strain>
    </source>
</reference>